<sequence length="91" mass="10213">MAGSWIRRMYVLLPASVTITGSVYMNLRECLPRGLQTCVGLMKVSHQWVGPQYVQHCPAIHSHFDSASVLFSISSIKPHFGNSSTGWWYIS</sequence>
<reference evidence="1" key="1">
    <citation type="journal article" date="2020" name="New Phytol.">
        <title>Comparative genomics reveals dynamic genome evolution in host specialist ectomycorrhizal fungi.</title>
        <authorList>
            <person name="Lofgren L.A."/>
            <person name="Nguyen N.H."/>
            <person name="Vilgalys R."/>
            <person name="Ruytinx J."/>
            <person name="Liao H.L."/>
            <person name="Branco S."/>
            <person name="Kuo A."/>
            <person name="LaButti K."/>
            <person name="Lipzen A."/>
            <person name="Andreopoulos W."/>
            <person name="Pangilinan J."/>
            <person name="Riley R."/>
            <person name="Hundley H."/>
            <person name="Na H."/>
            <person name="Barry K."/>
            <person name="Grigoriev I.V."/>
            <person name="Stajich J.E."/>
            <person name="Kennedy P.G."/>
        </authorList>
    </citation>
    <scope>NUCLEOTIDE SEQUENCE</scope>
    <source>
        <strain evidence="1">MN1</strain>
    </source>
</reference>
<evidence type="ECO:0000313" key="2">
    <source>
        <dbReference type="Proteomes" id="UP000807769"/>
    </source>
</evidence>
<gene>
    <name evidence="1" type="ORF">BJ212DRAFT_1371510</name>
</gene>
<dbReference type="EMBL" id="JABBWG010000027">
    <property type="protein sequence ID" value="KAG1812124.1"/>
    <property type="molecule type" value="Genomic_DNA"/>
</dbReference>
<dbReference type="AlphaFoldDB" id="A0A9P7JB44"/>
<evidence type="ECO:0000313" key="1">
    <source>
        <dbReference type="EMBL" id="KAG1812124.1"/>
    </source>
</evidence>
<name>A0A9P7JB44_9AGAM</name>
<accession>A0A9P7JB44</accession>
<organism evidence="1 2">
    <name type="scientific">Suillus subaureus</name>
    <dbReference type="NCBI Taxonomy" id="48587"/>
    <lineage>
        <taxon>Eukaryota</taxon>
        <taxon>Fungi</taxon>
        <taxon>Dikarya</taxon>
        <taxon>Basidiomycota</taxon>
        <taxon>Agaricomycotina</taxon>
        <taxon>Agaricomycetes</taxon>
        <taxon>Agaricomycetidae</taxon>
        <taxon>Boletales</taxon>
        <taxon>Suillineae</taxon>
        <taxon>Suillaceae</taxon>
        <taxon>Suillus</taxon>
    </lineage>
</organism>
<keyword evidence="2" id="KW-1185">Reference proteome</keyword>
<dbReference type="Proteomes" id="UP000807769">
    <property type="component" value="Unassembled WGS sequence"/>
</dbReference>
<dbReference type="GeneID" id="64630312"/>
<proteinExistence type="predicted"/>
<dbReference type="RefSeq" id="XP_041190406.1">
    <property type="nucleotide sequence ID" value="XM_041336295.1"/>
</dbReference>
<comment type="caution">
    <text evidence="1">The sequence shown here is derived from an EMBL/GenBank/DDBJ whole genome shotgun (WGS) entry which is preliminary data.</text>
</comment>
<protein>
    <submittedName>
        <fullName evidence="1">Uncharacterized protein</fullName>
    </submittedName>
</protein>